<reference evidence="5 6" key="1">
    <citation type="submission" date="2024-03" db="EMBL/GenBank/DDBJ databases">
        <title>Complete genome sequence of the green alga Chloropicon roscoffensis RCC1871.</title>
        <authorList>
            <person name="Lemieux C."/>
            <person name="Pombert J.-F."/>
            <person name="Otis C."/>
            <person name="Turmel M."/>
        </authorList>
    </citation>
    <scope>NUCLEOTIDE SEQUENCE [LARGE SCALE GENOMIC DNA]</scope>
    <source>
        <strain evidence="5 6">RCC1871</strain>
    </source>
</reference>
<dbReference type="CDD" id="cd00590">
    <property type="entry name" value="RRM_SF"/>
    <property type="match status" value="1"/>
</dbReference>
<feature type="domain" description="RRM" evidence="4">
    <location>
        <begin position="21"/>
        <end position="102"/>
    </location>
</feature>
<dbReference type="InterPro" id="IPR000504">
    <property type="entry name" value="RRM_dom"/>
</dbReference>
<feature type="region of interest" description="Disordered" evidence="3">
    <location>
        <begin position="179"/>
        <end position="213"/>
    </location>
</feature>
<feature type="compositionally biased region" description="Low complexity" evidence="3">
    <location>
        <begin position="156"/>
        <end position="166"/>
    </location>
</feature>
<sequence length="383" mass="43546">MLSQRSKQLQQPPTSNSQLLHTLHVSHVPEWLEDEEFSRHFSQLDGCVGCRLRRDQNRTKKGGFVYGFVDFDSKEAASAAKAIYAGWQGWDSRGLQIDFARSALRQPPPQQQQHQQRFPQDPRLSRASTEASPPRPMQPQQEQPPHFQVPPPQQQQPPQQQPQQQQPFYAAAPLQLNQQPPQQPQFYQQQQQPPQQQPQPQPQPVFIATTAPGPAPGQAVQYVYQTQPPLALPQQGQHQQVVMAAAPPPMPGPPANRNIHRSLYITNLPHGIRPREVAHIFRPFPGYRGIRLIQKNWSRERGEREGHDIQTLCFIDFENPDLAAAAKDKLQGYALDLEDDRSPRLEIKYAFRDSWAPGMTPPRGGGGGGRDGGRDRRKRSRRR</sequence>
<dbReference type="SMART" id="SM00360">
    <property type="entry name" value="RRM"/>
    <property type="match status" value="2"/>
</dbReference>
<dbReference type="InterPro" id="IPR035979">
    <property type="entry name" value="RBD_domain_sf"/>
</dbReference>
<evidence type="ECO:0000256" key="3">
    <source>
        <dbReference type="SAM" id="MobiDB-lite"/>
    </source>
</evidence>
<evidence type="ECO:0000313" key="5">
    <source>
        <dbReference type="EMBL" id="WZN66650.1"/>
    </source>
</evidence>
<organism evidence="5 6">
    <name type="scientific">Chloropicon roscoffensis</name>
    <dbReference type="NCBI Taxonomy" id="1461544"/>
    <lineage>
        <taxon>Eukaryota</taxon>
        <taxon>Viridiplantae</taxon>
        <taxon>Chlorophyta</taxon>
        <taxon>Chloropicophyceae</taxon>
        <taxon>Chloropicales</taxon>
        <taxon>Chloropicaceae</taxon>
        <taxon>Chloropicon</taxon>
    </lineage>
</organism>
<name>A0AAX4PLU9_9CHLO</name>
<evidence type="ECO:0000259" key="4">
    <source>
        <dbReference type="PROSITE" id="PS50102"/>
    </source>
</evidence>
<evidence type="ECO:0000256" key="1">
    <source>
        <dbReference type="ARBA" id="ARBA00022884"/>
    </source>
</evidence>
<dbReference type="Pfam" id="PF00076">
    <property type="entry name" value="RRM_1"/>
    <property type="match status" value="2"/>
</dbReference>
<keyword evidence="6" id="KW-1185">Reference proteome</keyword>
<feature type="domain" description="RRM" evidence="4">
    <location>
        <begin position="261"/>
        <end position="352"/>
    </location>
</feature>
<keyword evidence="1 2" id="KW-0694">RNA-binding</keyword>
<dbReference type="AlphaFoldDB" id="A0AAX4PLU9"/>
<protein>
    <submittedName>
        <fullName evidence="5">RNA-binding protein</fullName>
    </submittedName>
</protein>
<gene>
    <name evidence="5" type="ORF">HKI87_16g82190</name>
</gene>
<dbReference type="PANTHER" id="PTHR10501">
    <property type="entry name" value="U1 SMALL NUCLEAR RIBONUCLEOPROTEIN A/U2 SMALL NUCLEAR RIBONUCLEOPROTEIN B"/>
    <property type="match status" value="1"/>
</dbReference>
<dbReference type="CDD" id="cd21618">
    <property type="entry name" value="RRM_AtNSRA_like"/>
    <property type="match status" value="1"/>
</dbReference>
<evidence type="ECO:0000313" key="6">
    <source>
        <dbReference type="Proteomes" id="UP001472866"/>
    </source>
</evidence>
<proteinExistence type="predicted"/>
<dbReference type="PROSITE" id="PS50102">
    <property type="entry name" value="RRM"/>
    <property type="match status" value="2"/>
</dbReference>
<feature type="compositionally biased region" description="Low complexity" evidence="3">
    <location>
        <begin position="179"/>
        <end position="194"/>
    </location>
</feature>
<dbReference type="Proteomes" id="UP001472866">
    <property type="component" value="Chromosome 16"/>
</dbReference>
<accession>A0AAX4PLU9</accession>
<dbReference type="EMBL" id="CP151516">
    <property type="protein sequence ID" value="WZN66650.1"/>
    <property type="molecule type" value="Genomic_DNA"/>
</dbReference>
<dbReference type="Gene3D" id="3.30.70.330">
    <property type="match status" value="2"/>
</dbReference>
<feature type="region of interest" description="Disordered" evidence="3">
    <location>
        <begin position="353"/>
        <end position="383"/>
    </location>
</feature>
<dbReference type="GO" id="GO:0003723">
    <property type="term" value="F:RNA binding"/>
    <property type="evidence" value="ECO:0007669"/>
    <property type="project" value="UniProtKB-UniRule"/>
</dbReference>
<dbReference type="SUPFAM" id="SSF54928">
    <property type="entry name" value="RNA-binding domain, RBD"/>
    <property type="match status" value="1"/>
</dbReference>
<dbReference type="InterPro" id="IPR012677">
    <property type="entry name" value="Nucleotide-bd_a/b_plait_sf"/>
</dbReference>
<evidence type="ECO:0000256" key="2">
    <source>
        <dbReference type="PROSITE-ProRule" id="PRU00176"/>
    </source>
</evidence>
<feature type="compositionally biased region" description="Low complexity" evidence="3">
    <location>
        <begin position="111"/>
        <end position="122"/>
    </location>
</feature>
<feature type="region of interest" description="Disordered" evidence="3">
    <location>
        <begin position="105"/>
        <end position="166"/>
    </location>
</feature>